<evidence type="ECO:0000313" key="2">
    <source>
        <dbReference type="EMBL" id="RAL17436.1"/>
    </source>
</evidence>
<evidence type="ECO:0000256" key="1">
    <source>
        <dbReference type="SAM" id="MobiDB-lite"/>
    </source>
</evidence>
<sequence>MSDERPVKRWFKRVFERDSARGSKVSTRHDATRVPVVTTKNGSPYASNESQATFTVPVTQQTTTDPSASITALREKRISSAIQDREKSAVTLSADRKQDTDSSVAEVTSPSLWDNAYDSLRQEKPELLSEYEDLFSRVLIKAETRTSAVPTQEDDTKPVRNQIPQGKHSLASEEAETDNRAWPEAYGR</sequence>
<keyword evidence="3" id="KW-1185">Reference proteome</keyword>
<feature type="region of interest" description="Disordered" evidence="1">
    <location>
        <begin position="143"/>
        <end position="188"/>
    </location>
</feature>
<dbReference type="RefSeq" id="XP_025556590.1">
    <property type="nucleotide sequence ID" value="XM_025694395.1"/>
</dbReference>
<evidence type="ECO:0000313" key="3">
    <source>
        <dbReference type="Proteomes" id="UP000248961"/>
    </source>
</evidence>
<feature type="region of interest" description="Disordered" evidence="1">
    <location>
        <begin position="79"/>
        <end position="107"/>
    </location>
</feature>
<gene>
    <name evidence="2" type="ORF">BO97DRAFT_402029</name>
</gene>
<dbReference type="GeneID" id="37198684"/>
<name>A0A395IBK5_ASPHC</name>
<dbReference type="EMBL" id="KZ824267">
    <property type="protein sequence ID" value="RAL17436.1"/>
    <property type="molecule type" value="Genomic_DNA"/>
</dbReference>
<dbReference type="AlphaFoldDB" id="A0A395IBK5"/>
<dbReference type="VEuPathDB" id="FungiDB:BO97DRAFT_402029"/>
<feature type="compositionally biased region" description="Basic and acidic residues" evidence="1">
    <location>
        <begin position="79"/>
        <end position="100"/>
    </location>
</feature>
<reference evidence="2 3" key="1">
    <citation type="submission" date="2018-02" db="EMBL/GenBank/DDBJ databases">
        <title>The genomes of Aspergillus section Nigri reveals drivers in fungal speciation.</title>
        <authorList>
            <consortium name="DOE Joint Genome Institute"/>
            <person name="Vesth T.C."/>
            <person name="Nybo J."/>
            <person name="Theobald S."/>
            <person name="Brandl J."/>
            <person name="Frisvad J.C."/>
            <person name="Nielsen K.F."/>
            <person name="Lyhne E.K."/>
            <person name="Kogle M.E."/>
            <person name="Kuo A."/>
            <person name="Riley R."/>
            <person name="Clum A."/>
            <person name="Nolan M."/>
            <person name="Lipzen A."/>
            <person name="Salamov A."/>
            <person name="Henrissat B."/>
            <person name="Wiebenga A."/>
            <person name="De vries R.P."/>
            <person name="Grigoriev I.V."/>
            <person name="Mortensen U.H."/>
            <person name="Andersen M.R."/>
            <person name="Baker S.E."/>
        </authorList>
    </citation>
    <scope>NUCLEOTIDE SEQUENCE [LARGE SCALE GENOMIC DNA]</scope>
    <source>
        <strain evidence="2 3">CBS 101889</strain>
    </source>
</reference>
<feature type="compositionally biased region" description="Basic and acidic residues" evidence="1">
    <location>
        <begin position="177"/>
        <end position="188"/>
    </location>
</feature>
<protein>
    <submittedName>
        <fullName evidence="2">Uncharacterized protein</fullName>
    </submittedName>
</protein>
<accession>A0A395IBK5</accession>
<dbReference type="OrthoDB" id="163438at2759"/>
<proteinExistence type="predicted"/>
<dbReference type="Proteomes" id="UP000248961">
    <property type="component" value="Unassembled WGS sequence"/>
</dbReference>
<organism evidence="2 3">
    <name type="scientific">Aspergillus homomorphus (strain CBS 101889)</name>
    <dbReference type="NCBI Taxonomy" id="1450537"/>
    <lineage>
        <taxon>Eukaryota</taxon>
        <taxon>Fungi</taxon>
        <taxon>Dikarya</taxon>
        <taxon>Ascomycota</taxon>
        <taxon>Pezizomycotina</taxon>
        <taxon>Eurotiomycetes</taxon>
        <taxon>Eurotiomycetidae</taxon>
        <taxon>Eurotiales</taxon>
        <taxon>Aspergillaceae</taxon>
        <taxon>Aspergillus</taxon>
        <taxon>Aspergillus subgen. Circumdati</taxon>
    </lineage>
</organism>